<dbReference type="Gene3D" id="3.30.1330.60">
    <property type="entry name" value="OmpA-like domain"/>
    <property type="match status" value="1"/>
</dbReference>
<dbReference type="InterPro" id="IPR006665">
    <property type="entry name" value="OmpA-like"/>
</dbReference>
<comment type="subcellular location">
    <subcellularLocation>
        <location evidence="1">Cell membrane</location>
        <topology evidence="1">Single-pass membrane protein</topology>
    </subcellularLocation>
</comment>
<dbReference type="PANTHER" id="PTHR30329:SF21">
    <property type="entry name" value="LIPOPROTEIN YIAD-RELATED"/>
    <property type="match status" value="1"/>
</dbReference>
<evidence type="ECO:0000256" key="7">
    <source>
        <dbReference type="PROSITE-ProRule" id="PRU00473"/>
    </source>
</evidence>
<sequence length="252" mass="27726">MAKKRIKKPPPQPPGAPLWMTTFADIALLLLCFLVLILSFSTLDEPSFLKVTGSIQRAFGVQTITPAHHVPRAEKIIATVFDTVPFDIKKPIQQMFRELEDAGLVTIEDGEAGEVLVRIRDSVAFDLGRAEIKADFKRLLDKLGPILVESSASMMVGGHTDNVPLRPGAPFSSNWELSSARAVGVVEYLTSRYDIPRDRISAVAYADGQPLVANDTAAGRAANRRVEFRIKPGADVRAFEGFRELLELEEGR</sequence>
<dbReference type="InterPro" id="IPR036737">
    <property type="entry name" value="OmpA-like_sf"/>
</dbReference>
<keyword evidence="4" id="KW-0812">Transmembrane</keyword>
<dbReference type="GO" id="GO:0005886">
    <property type="term" value="C:plasma membrane"/>
    <property type="evidence" value="ECO:0007669"/>
    <property type="project" value="UniProtKB-SubCell"/>
</dbReference>
<comment type="similarity">
    <text evidence="2">Belongs to the MotB family.</text>
</comment>
<feature type="domain" description="OmpA-like" evidence="8">
    <location>
        <begin position="112"/>
        <end position="234"/>
    </location>
</feature>
<comment type="caution">
    <text evidence="9">The sequence shown here is derived from an EMBL/GenBank/DDBJ whole genome shotgun (WGS) entry which is preliminary data.</text>
</comment>
<keyword evidence="9" id="KW-0966">Cell projection</keyword>
<dbReference type="PROSITE" id="PS51123">
    <property type="entry name" value="OMPA_2"/>
    <property type="match status" value="1"/>
</dbReference>
<dbReference type="InterPro" id="IPR025713">
    <property type="entry name" value="MotB-like_N_dom"/>
</dbReference>
<name>A0A7C2XGS3_9BACT</name>
<evidence type="ECO:0000256" key="1">
    <source>
        <dbReference type="ARBA" id="ARBA00004162"/>
    </source>
</evidence>
<evidence type="ECO:0000313" key="9">
    <source>
        <dbReference type="EMBL" id="HET98409.1"/>
    </source>
</evidence>
<dbReference type="SUPFAM" id="SSF103088">
    <property type="entry name" value="OmpA-like"/>
    <property type="match status" value="1"/>
</dbReference>
<evidence type="ECO:0000256" key="3">
    <source>
        <dbReference type="ARBA" id="ARBA00022475"/>
    </source>
</evidence>
<dbReference type="EMBL" id="DSDS01000154">
    <property type="protein sequence ID" value="HET98409.1"/>
    <property type="molecule type" value="Genomic_DNA"/>
</dbReference>
<keyword evidence="9" id="KW-0282">Flagellum</keyword>
<dbReference type="Proteomes" id="UP000885986">
    <property type="component" value="Unassembled WGS sequence"/>
</dbReference>
<accession>A0A7C2XGS3</accession>
<evidence type="ECO:0000256" key="5">
    <source>
        <dbReference type="ARBA" id="ARBA00022989"/>
    </source>
</evidence>
<protein>
    <submittedName>
        <fullName evidence="9">Flagellar motor protein MotB</fullName>
    </submittedName>
</protein>
<dbReference type="AlphaFoldDB" id="A0A7C2XGS3"/>
<reference evidence="9" key="1">
    <citation type="journal article" date="2020" name="mSystems">
        <title>Genome- and Community-Level Interaction Insights into Carbon Utilization and Element Cycling Functions of Hydrothermarchaeota in Hydrothermal Sediment.</title>
        <authorList>
            <person name="Zhou Z."/>
            <person name="Liu Y."/>
            <person name="Xu W."/>
            <person name="Pan J."/>
            <person name="Luo Z.H."/>
            <person name="Li M."/>
        </authorList>
    </citation>
    <scope>NUCLEOTIDE SEQUENCE [LARGE SCALE GENOMIC DNA]</scope>
    <source>
        <strain evidence="9">SpSt-1224</strain>
    </source>
</reference>
<keyword evidence="3" id="KW-1003">Cell membrane</keyword>
<evidence type="ECO:0000256" key="2">
    <source>
        <dbReference type="ARBA" id="ARBA00008914"/>
    </source>
</evidence>
<gene>
    <name evidence="9" type="ORF">ENN98_06920</name>
</gene>
<evidence type="ECO:0000256" key="6">
    <source>
        <dbReference type="ARBA" id="ARBA00023136"/>
    </source>
</evidence>
<dbReference type="CDD" id="cd07185">
    <property type="entry name" value="OmpA_C-like"/>
    <property type="match status" value="1"/>
</dbReference>
<dbReference type="Pfam" id="PF13677">
    <property type="entry name" value="MotB_plug"/>
    <property type="match status" value="1"/>
</dbReference>
<dbReference type="PANTHER" id="PTHR30329">
    <property type="entry name" value="STATOR ELEMENT OF FLAGELLAR MOTOR COMPLEX"/>
    <property type="match status" value="1"/>
</dbReference>
<keyword evidence="5" id="KW-1133">Transmembrane helix</keyword>
<evidence type="ECO:0000256" key="4">
    <source>
        <dbReference type="ARBA" id="ARBA00022692"/>
    </source>
</evidence>
<keyword evidence="9" id="KW-0969">Cilium</keyword>
<keyword evidence="6 7" id="KW-0472">Membrane</keyword>
<dbReference type="Pfam" id="PF00691">
    <property type="entry name" value="OmpA"/>
    <property type="match status" value="1"/>
</dbReference>
<organism evidence="9">
    <name type="scientific">Desulfurivibrio alkaliphilus</name>
    <dbReference type="NCBI Taxonomy" id="427923"/>
    <lineage>
        <taxon>Bacteria</taxon>
        <taxon>Pseudomonadati</taxon>
        <taxon>Thermodesulfobacteriota</taxon>
        <taxon>Desulfobulbia</taxon>
        <taxon>Desulfobulbales</taxon>
        <taxon>Desulfobulbaceae</taxon>
        <taxon>Desulfurivibrio</taxon>
    </lineage>
</organism>
<evidence type="ECO:0000259" key="8">
    <source>
        <dbReference type="PROSITE" id="PS51123"/>
    </source>
</evidence>
<dbReference type="InterPro" id="IPR050330">
    <property type="entry name" value="Bact_OuterMem_StrucFunc"/>
</dbReference>
<proteinExistence type="inferred from homology"/>